<dbReference type="InterPro" id="IPR026506">
    <property type="entry name" value="GDPGP"/>
</dbReference>
<dbReference type="Pfam" id="PF26217">
    <property type="entry name" value="GDPGP1_N"/>
    <property type="match status" value="1"/>
</dbReference>
<dbReference type="InterPro" id="IPR036265">
    <property type="entry name" value="HIT-like_sf"/>
</dbReference>
<organism evidence="11 12">
    <name type="scientific">Taxus chinensis</name>
    <name type="common">Chinese yew</name>
    <name type="synonym">Taxus wallichiana var. chinensis</name>
    <dbReference type="NCBI Taxonomy" id="29808"/>
    <lineage>
        <taxon>Eukaryota</taxon>
        <taxon>Viridiplantae</taxon>
        <taxon>Streptophyta</taxon>
        <taxon>Embryophyta</taxon>
        <taxon>Tracheophyta</taxon>
        <taxon>Spermatophyta</taxon>
        <taxon>Pinopsida</taxon>
        <taxon>Pinidae</taxon>
        <taxon>Conifers II</taxon>
        <taxon>Cupressales</taxon>
        <taxon>Taxaceae</taxon>
        <taxon>Taxus</taxon>
    </lineage>
</organism>
<dbReference type="OMA" id="NCFFRIG"/>
<evidence type="ECO:0000256" key="5">
    <source>
        <dbReference type="ARBA" id="ARBA00022679"/>
    </source>
</evidence>
<feature type="domain" description="GDPGP1-like N-terminal" evidence="10">
    <location>
        <begin position="34"/>
        <end position="204"/>
    </location>
</feature>
<dbReference type="InterPro" id="IPR058865">
    <property type="entry name" value="GDPGP1_C"/>
</dbReference>
<dbReference type="GO" id="GO:0005737">
    <property type="term" value="C:cytoplasm"/>
    <property type="evidence" value="ECO:0007669"/>
    <property type="project" value="UniProtKB-SubCell"/>
</dbReference>
<evidence type="ECO:0000256" key="7">
    <source>
        <dbReference type="ARBA" id="ARBA00022741"/>
    </source>
</evidence>
<evidence type="ECO:0000313" key="11">
    <source>
        <dbReference type="EMBL" id="KAH9288268.1"/>
    </source>
</evidence>
<keyword evidence="7" id="KW-0547">Nucleotide-binding</keyword>
<comment type="subcellular location">
    <subcellularLocation>
        <location evidence="1">Cytoplasm</location>
    </subcellularLocation>
</comment>
<evidence type="ECO:0000259" key="10">
    <source>
        <dbReference type="Pfam" id="PF26217"/>
    </source>
</evidence>
<name>A0AA38BVH5_TAXCH</name>
<dbReference type="GO" id="GO:0005085">
    <property type="term" value="F:guanyl-nucleotide exchange factor activity"/>
    <property type="evidence" value="ECO:0007669"/>
    <property type="project" value="UniProtKB-KW"/>
</dbReference>
<keyword evidence="5" id="KW-0808">Transferase</keyword>
<proteinExistence type="inferred from homology"/>
<evidence type="ECO:0000256" key="1">
    <source>
        <dbReference type="ARBA" id="ARBA00004496"/>
    </source>
</evidence>
<sequence>LELPLYKLGKRLFGNPRIVGIQSSCHVHEVQNDLDMLLLSQWEDRASQGLLKYDVTACETKIIPGSYGFIAQLNAERHLKKQLIEFQAKQVLQPFDPLKFNFTKVGQDELLFSIKMSEDESCELIHKASVHNDDNLIIINIRPTEYGHVLLVPRAFCCLPQMIDINSLELAIEMAAAVNNCFFRIGYNSLGAFATVNHLHFQAYYLANPLPVEVARTQCIPGDWQKSGLKIFEFVDYPVKGLLFEVGQNLQEMTEVVATFCCSLQIKNMAFNLLISDCGSRIFVFPQCFADRHTRHMIEDDFLQTKVNPAVWEIGGHIVFNRNLDYDQATEQFVRDLLAVASLNHEDFEEVKCLLTGIAEKICC</sequence>
<evidence type="ECO:0000259" key="9">
    <source>
        <dbReference type="Pfam" id="PF26216"/>
    </source>
</evidence>
<evidence type="ECO:0000256" key="4">
    <source>
        <dbReference type="ARBA" id="ARBA00022658"/>
    </source>
</evidence>
<dbReference type="PANTHER" id="PTHR20884">
    <property type="entry name" value="GDP-D-GLUCOSE PHOSPHORYLASE 1"/>
    <property type="match status" value="1"/>
</dbReference>
<dbReference type="GO" id="GO:0080048">
    <property type="term" value="F:GDP-D-glucose phosphorylase activity"/>
    <property type="evidence" value="ECO:0007669"/>
    <property type="project" value="InterPro"/>
</dbReference>
<dbReference type="GO" id="GO:0006006">
    <property type="term" value="P:glucose metabolic process"/>
    <property type="evidence" value="ECO:0007669"/>
    <property type="project" value="TreeGrafter"/>
</dbReference>
<keyword evidence="12" id="KW-1185">Reference proteome</keyword>
<keyword evidence="3" id="KW-0963">Cytoplasm</keyword>
<dbReference type="SUPFAM" id="SSF54197">
    <property type="entry name" value="HIT-like"/>
    <property type="match status" value="1"/>
</dbReference>
<evidence type="ECO:0000256" key="8">
    <source>
        <dbReference type="ARBA" id="ARBA00022801"/>
    </source>
</evidence>
<evidence type="ECO:0000256" key="2">
    <source>
        <dbReference type="ARBA" id="ARBA00006451"/>
    </source>
</evidence>
<dbReference type="PANTHER" id="PTHR20884:SF9">
    <property type="entry name" value="OS12G0612100 PROTEIN"/>
    <property type="match status" value="1"/>
</dbReference>
<evidence type="ECO:0000256" key="3">
    <source>
        <dbReference type="ARBA" id="ARBA00022490"/>
    </source>
</evidence>
<evidence type="ECO:0000256" key="6">
    <source>
        <dbReference type="ARBA" id="ARBA00022695"/>
    </source>
</evidence>
<protein>
    <recommendedName>
        <fullName evidence="13">GDP-L-galactose phosphorylase 1</fullName>
    </recommendedName>
</protein>
<dbReference type="Pfam" id="PF26216">
    <property type="entry name" value="GDPGP1_C"/>
    <property type="match status" value="1"/>
</dbReference>
<keyword evidence="8" id="KW-0378">Hydrolase</keyword>
<dbReference type="EMBL" id="JAHRHJ020003813">
    <property type="protein sequence ID" value="KAH9288268.1"/>
    <property type="molecule type" value="Genomic_DNA"/>
</dbReference>
<feature type="domain" description="GDPGP1-like C-terminal" evidence="9">
    <location>
        <begin position="211"/>
        <end position="361"/>
    </location>
</feature>
<dbReference type="AlphaFoldDB" id="A0AA38BVH5"/>
<evidence type="ECO:0008006" key="13">
    <source>
        <dbReference type="Google" id="ProtNLM"/>
    </source>
</evidence>
<comment type="similarity">
    <text evidence="2">Belongs to the GDPGP1 family.</text>
</comment>
<accession>A0AA38BVH5</accession>
<dbReference type="GO" id="GO:0016787">
    <property type="term" value="F:hydrolase activity"/>
    <property type="evidence" value="ECO:0007669"/>
    <property type="project" value="UniProtKB-KW"/>
</dbReference>
<comment type="caution">
    <text evidence="11">The sequence shown here is derived from an EMBL/GenBank/DDBJ whole genome shotgun (WGS) entry which is preliminary data.</text>
</comment>
<gene>
    <name evidence="11" type="ORF">KI387_032385</name>
</gene>
<reference evidence="11 12" key="1">
    <citation type="journal article" date="2021" name="Nat. Plants">
        <title>The Taxus genome provides insights into paclitaxel biosynthesis.</title>
        <authorList>
            <person name="Xiong X."/>
            <person name="Gou J."/>
            <person name="Liao Q."/>
            <person name="Li Y."/>
            <person name="Zhou Q."/>
            <person name="Bi G."/>
            <person name="Li C."/>
            <person name="Du R."/>
            <person name="Wang X."/>
            <person name="Sun T."/>
            <person name="Guo L."/>
            <person name="Liang H."/>
            <person name="Lu P."/>
            <person name="Wu Y."/>
            <person name="Zhang Z."/>
            <person name="Ro D.K."/>
            <person name="Shang Y."/>
            <person name="Huang S."/>
            <person name="Yan J."/>
        </authorList>
    </citation>
    <scope>NUCLEOTIDE SEQUENCE [LARGE SCALE GENOMIC DNA]</scope>
    <source>
        <strain evidence="11">Ta-2019</strain>
    </source>
</reference>
<keyword evidence="4" id="KW-0344">Guanine-nucleotide releasing factor</keyword>
<keyword evidence="6" id="KW-0548">Nucleotidyltransferase</keyword>
<dbReference type="Proteomes" id="UP000824469">
    <property type="component" value="Unassembled WGS sequence"/>
</dbReference>
<evidence type="ECO:0000313" key="12">
    <source>
        <dbReference type="Proteomes" id="UP000824469"/>
    </source>
</evidence>
<feature type="non-terminal residue" evidence="11">
    <location>
        <position position="364"/>
    </location>
</feature>
<dbReference type="GO" id="GO:0000166">
    <property type="term" value="F:nucleotide binding"/>
    <property type="evidence" value="ECO:0007669"/>
    <property type="project" value="UniProtKB-KW"/>
</dbReference>
<dbReference type="InterPro" id="IPR058866">
    <property type="entry name" value="GDPGP1_N"/>
</dbReference>